<dbReference type="CDD" id="cd12797">
    <property type="entry name" value="M23_peptidase"/>
    <property type="match status" value="1"/>
</dbReference>
<evidence type="ECO:0000256" key="1">
    <source>
        <dbReference type="ARBA" id="ARBA00022729"/>
    </source>
</evidence>
<feature type="coiled-coil region" evidence="2">
    <location>
        <begin position="27"/>
        <end position="106"/>
    </location>
</feature>
<gene>
    <name evidence="5" type="ORF">BHW43_04590</name>
</gene>
<feature type="domain" description="Peptidoglycan hydrolase PcsB coiled-coil" evidence="4">
    <location>
        <begin position="102"/>
        <end position="171"/>
    </location>
</feature>
<dbReference type="PANTHER" id="PTHR21666">
    <property type="entry name" value="PEPTIDASE-RELATED"/>
    <property type="match status" value="1"/>
</dbReference>
<dbReference type="Gene3D" id="6.10.250.3150">
    <property type="match status" value="1"/>
</dbReference>
<evidence type="ECO:0000259" key="4">
    <source>
        <dbReference type="Pfam" id="PF24568"/>
    </source>
</evidence>
<dbReference type="RefSeq" id="WP_303679675.1">
    <property type="nucleotide sequence ID" value="NZ_MNTG01000026.1"/>
</dbReference>
<dbReference type="InterPro" id="IPR016047">
    <property type="entry name" value="M23ase_b-sheet_dom"/>
</dbReference>
<evidence type="ECO:0000259" key="3">
    <source>
        <dbReference type="Pfam" id="PF01551"/>
    </source>
</evidence>
<dbReference type="InterPro" id="IPR050570">
    <property type="entry name" value="Cell_wall_metabolism_enzyme"/>
</dbReference>
<comment type="caution">
    <text evidence="5">The sequence shown here is derived from an EMBL/GenBank/DDBJ whole genome shotgun (WGS) entry which is preliminary data.</text>
</comment>
<evidence type="ECO:0008006" key="7">
    <source>
        <dbReference type="Google" id="ProtNLM"/>
    </source>
</evidence>
<keyword evidence="2" id="KW-0175">Coiled coil</keyword>
<sequence length="381" mass="42558">MEKKKLGGLLLALWLAVLPLYGAMCFADTADDKRAELNDVRQRMERMQTRKEQARRKAESASAELSEVMGSLNELQAQANNLQKKSDTLQGKINDNQAKLEKKQQEMQARMLIYRKRLRDIYINGQINYLDVLLGAKDFSDFSSRMYLLQKIISRDLELLEKLKQDAAEINSRKEQLAAEMKEIKATQTELEAKKAKVNKLREQRAYMLYKAQEEEQSSQEEYERLLAISENIASMLRNMENAGGGAPAGQGGTGQFMWPCHGPITSYYGWRTHPIFGTTKYHSGMDIAVDSGTPIHAADSGMIVYSGWLGGYGNCVMIDHGGGLVTLYAHNSALNVGEGQYVSKGAVVAYAGSTGYSTGPHCHFEVRLHGELTEPLNYLP</sequence>
<keyword evidence="1" id="KW-0732">Signal</keyword>
<dbReference type="STRING" id="626940.BHW43_04590"/>
<dbReference type="InterPro" id="IPR057309">
    <property type="entry name" value="PcsB_CC"/>
</dbReference>
<evidence type="ECO:0000256" key="2">
    <source>
        <dbReference type="SAM" id="Coils"/>
    </source>
</evidence>
<evidence type="ECO:0000313" key="6">
    <source>
        <dbReference type="Proteomes" id="UP000186777"/>
    </source>
</evidence>
<dbReference type="GO" id="GO:0004222">
    <property type="term" value="F:metalloendopeptidase activity"/>
    <property type="evidence" value="ECO:0007669"/>
    <property type="project" value="TreeGrafter"/>
</dbReference>
<dbReference type="InterPro" id="IPR011055">
    <property type="entry name" value="Dup_hybrid_motif"/>
</dbReference>
<organism evidence="5 6">
    <name type="scientific">Phascolarctobacterium succinatutens</name>
    <dbReference type="NCBI Taxonomy" id="626940"/>
    <lineage>
        <taxon>Bacteria</taxon>
        <taxon>Bacillati</taxon>
        <taxon>Bacillota</taxon>
        <taxon>Negativicutes</taxon>
        <taxon>Acidaminococcales</taxon>
        <taxon>Acidaminococcaceae</taxon>
        <taxon>Phascolarctobacterium</taxon>
    </lineage>
</organism>
<dbReference type="Pfam" id="PF01551">
    <property type="entry name" value="Peptidase_M23"/>
    <property type="match status" value="1"/>
</dbReference>
<dbReference type="AlphaFoldDB" id="A0A1Q6R6D0"/>
<protein>
    <recommendedName>
        <fullName evidence="7">Peptidase M23</fullName>
    </recommendedName>
</protein>
<name>A0A1Q6R6D0_9FIRM</name>
<dbReference type="PANTHER" id="PTHR21666:SF289">
    <property type="entry name" value="L-ALA--D-GLU ENDOPEPTIDASE"/>
    <property type="match status" value="1"/>
</dbReference>
<evidence type="ECO:0000313" key="5">
    <source>
        <dbReference type="EMBL" id="OLA37909.1"/>
    </source>
</evidence>
<dbReference type="Proteomes" id="UP000186777">
    <property type="component" value="Unassembled WGS sequence"/>
</dbReference>
<feature type="domain" description="M23ase beta-sheet core" evidence="3">
    <location>
        <begin position="282"/>
        <end position="375"/>
    </location>
</feature>
<dbReference type="Gene3D" id="2.70.70.10">
    <property type="entry name" value="Glucose Permease (Domain IIA)"/>
    <property type="match status" value="1"/>
</dbReference>
<feature type="coiled-coil region" evidence="2">
    <location>
        <begin position="160"/>
        <end position="204"/>
    </location>
</feature>
<dbReference type="Pfam" id="PF24568">
    <property type="entry name" value="CC_PcsB"/>
    <property type="match status" value="1"/>
</dbReference>
<dbReference type="EMBL" id="MNTG01000026">
    <property type="protein sequence ID" value="OLA37909.1"/>
    <property type="molecule type" value="Genomic_DNA"/>
</dbReference>
<accession>A0A1Q6R6D0</accession>
<reference evidence="5 6" key="1">
    <citation type="journal article" date="2016" name="Nat. Biotechnol.">
        <title>Measurement of bacterial replication rates in microbial communities.</title>
        <authorList>
            <person name="Brown C.T."/>
            <person name="Olm M.R."/>
            <person name="Thomas B.C."/>
            <person name="Banfield J.F."/>
        </authorList>
    </citation>
    <scope>NUCLEOTIDE SEQUENCE [LARGE SCALE GENOMIC DNA]</scope>
    <source>
        <strain evidence="5">46_33</strain>
    </source>
</reference>
<dbReference type="SUPFAM" id="SSF51261">
    <property type="entry name" value="Duplicated hybrid motif"/>
    <property type="match status" value="1"/>
</dbReference>
<proteinExistence type="predicted"/>